<keyword evidence="7" id="KW-0175">Coiled coil</keyword>
<keyword evidence="4 8" id="KW-0812">Transmembrane</keyword>
<dbReference type="InterPro" id="IPR025713">
    <property type="entry name" value="MotB-like_N_dom"/>
</dbReference>
<evidence type="ECO:0000256" key="6">
    <source>
        <dbReference type="ARBA" id="ARBA00023136"/>
    </source>
</evidence>
<dbReference type="InterPro" id="IPR036737">
    <property type="entry name" value="OmpA-like_sf"/>
</dbReference>
<sequence>MAVVNPEISKAVNNKSDKKNIRPIIIKKFARIIRPHQSGTWKIAYADFVTAMMAFFLLMWLIGANSEARLRGVAEYFRTPLAVAFASGKDMSDRSTILDAGSNSPIDGNAQLKKGETTGASLIDLSDGKREAQRIEMTHLRELKRRLEQEIEANAELRKFKDQFQIDITTDGLRIQIIDKQNRPMFDLGSASLEPYTVDILHKFGSVLNGVPNRIGITGHTDATPYQGATRNYSNWELSLDRANAARRALIGGGMQDEKIIRVVGLSSSALFDSADPFSSHNRRISIIVMNAQAENTVRMDGARLENE</sequence>
<dbReference type="PANTHER" id="PTHR30329">
    <property type="entry name" value="STATOR ELEMENT OF FLAGELLAR MOTOR COMPLEX"/>
    <property type="match status" value="1"/>
</dbReference>
<feature type="coiled-coil region" evidence="7">
    <location>
        <begin position="130"/>
        <end position="160"/>
    </location>
</feature>
<dbReference type="InterPro" id="IPR050330">
    <property type="entry name" value="Bact_OuterMem_StrucFunc"/>
</dbReference>
<evidence type="ECO:0000256" key="1">
    <source>
        <dbReference type="ARBA" id="ARBA00004162"/>
    </source>
</evidence>
<organism evidence="10">
    <name type="scientific">mine drainage metagenome</name>
    <dbReference type="NCBI Taxonomy" id="410659"/>
    <lineage>
        <taxon>unclassified sequences</taxon>
        <taxon>metagenomes</taxon>
        <taxon>ecological metagenomes</taxon>
    </lineage>
</organism>
<dbReference type="PROSITE" id="PS51123">
    <property type="entry name" value="OMPA_2"/>
    <property type="match status" value="1"/>
</dbReference>
<dbReference type="AlphaFoldDB" id="A0A1J5T4G2"/>
<dbReference type="InterPro" id="IPR006665">
    <property type="entry name" value="OmpA-like"/>
</dbReference>
<keyword evidence="5 8" id="KW-1133">Transmembrane helix</keyword>
<name>A0A1J5T4G2_9ZZZZ</name>
<proteinExistence type="inferred from homology"/>
<feature type="domain" description="OmpA-like" evidence="9">
    <location>
        <begin position="173"/>
        <end position="293"/>
    </location>
</feature>
<comment type="caution">
    <text evidence="10">The sequence shown here is derived from an EMBL/GenBank/DDBJ whole genome shotgun (WGS) entry which is preliminary data.</text>
</comment>
<evidence type="ECO:0000259" key="9">
    <source>
        <dbReference type="PROSITE" id="PS51123"/>
    </source>
</evidence>
<evidence type="ECO:0000256" key="7">
    <source>
        <dbReference type="SAM" id="Coils"/>
    </source>
</evidence>
<keyword evidence="3" id="KW-1003">Cell membrane</keyword>
<feature type="transmembrane region" description="Helical" evidence="8">
    <location>
        <begin position="43"/>
        <end position="62"/>
    </location>
</feature>
<dbReference type="Pfam" id="PF13677">
    <property type="entry name" value="MotB_plug"/>
    <property type="match status" value="1"/>
</dbReference>
<dbReference type="Gene3D" id="3.30.1330.60">
    <property type="entry name" value="OmpA-like domain"/>
    <property type="match status" value="1"/>
</dbReference>
<dbReference type="SUPFAM" id="SSF103088">
    <property type="entry name" value="OmpA-like"/>
    <property type="match status" value="1"/>
</dbReference>
<dbReference type="NCBIfam" id="NF006548">
    <property type="entry name" value="PRK09041.1"/>
    <property type="match status" value="1"/>
</dbReference>
<protein>
    <submittedName>
        <fullName evidence="10">Motility protein B</fullName>
    </submittedName>
</protein>
<dbReference type="CDD" id="cd07185">
    <property type="entry name" value="OmpA_C-like"/>
    <property type="match status" value="1"/>
</dbReference>
<dbReference type="EMBL" id="MLJW01000008">
    <property type="protein sequence ID" value="OIR15753.1"/>
    <property type="molecule type" value="Genomic_DNA"/>
</dbReference>
<evidence type="ECO:0000256" key="3">
    <source>
        <dbReference type="ARBA" id="ARBA00022475"/>
    </source>
</evidence>
<evidence type="ECO:0000256" key="4">
    <source>
        <dbReference type="ARBA" id="ARBA00022692"/>
    </source>
</evidence>
<keyword evidence="6 8" id="KW-0472">Membrane</keyword>
<dbReference type="Pfam" id="PF00691">
    <property type="entry name" value="OmpA"/>
    <property type="match status" value="1"/>
</dbReference>
<dbReference type="GO" id="GO:0005886">
    <property type="term" value="C:plasma membrane"/>
    <property type="evidence" value="ECO:0007669"/>
    <property type="project" value="UniProtKB-SubCell"/>
</dbReference>
<evidence type="ECO:0000256" key="2">
    <source>
        <dbReference type="ARBA" id="ARBA00008914"/>
    </source>
</evidence>
<comment type="similarity">
    <text evidence="2">Belongs to the MotB family.</text>
</comment>
<comment type="subcellular location">
    <subcellularLocation>
        <location evidence="1">Cell membrane</location>
        <topology evidence="1">Single-pass membrane protein</topology>
    </subcellularLocation>
</comment>
<evidence type="ECO:0000256" key="5">
    <source>
        <dbReference type="ARBA" id="ARBA00022989"/>
    </source>
</evidence>
<evidence type="ECO:0000313" key="10">
    <source>
        <dbReference type="EMBL" id="OIR15753.1"/>
    </source>
</evidence>
<accession>A0A1J5T4G2</accession>
<dbReference type="PANTHER" id="PTHR30329:SF21">
    <property type="entry name" value="LIPOPROTEIN YIAD-RELATED"/>
    <property type="match status" value="1"/>
</dbReference>
<gene>
    <name evidence="10" type="primary">motB_2</name>
    <name evidence="10" type="ORF">GALL_32540</name>
</gene>
<reference evidence="10" key="1">
    <citation type="submission" date="2016-10" db="EMBL/GenBank/DDBJ databases">
        <title>Sequence of Gallionella enrichment culture.</title>
        <authorList>
            <person name="Poehlein A."/>
            <person name="Muehling M."/>
            <person name="Daniel R."/>
        </authorList>
    </citation>
    <scope>NUCLEOTIDE SEQUENCE</scope>
</reference>
<evidence type="ECO:0000256" key="8">
    <source>
        <dbReference type="SAM" id="Phobius"/>
    </source>
</evidence>